<dbReference type="Pfam" id="PF00630">
    <property type="entry name" value="Filamin"/>
    <property type="match status" value="1"/>
</dbReference>
<gene>
    <name evidence="3" type="primary">6047932</name>
    <name evidence="2" type="ORF">CpipJ_CPIJ014458</name>
</gene>
<dbReference type="EnsemblMetazoa" id="CPIJ014458-RA">
    <property type="protein sequence ID" value="CPIJ014458-PA"/>
    <property type="gene ID" value="CPIJ014458"/>
</dbReference>
<sequence length="337" mass="37079">MQSRVNARAAIDFAEEIINEGNEIENLVFVSILLKRFEQCLRSNRSLDCRVTDTLEFLPEERTPCVRLQNRIPLYGVVTTQKVDPRNCSLDNCSGSALAQGLKVHRRVEMTLVTKDYEGKPMTHGGILVGGDLRYRDDENRPITVAVTDSRDGTYQLSFMPERAGVMALMISVDGKLIEDCPYVLRIHNLRPHRGVYHCCSFCSSNGSKYATCACGAVMPGGYRGCGHGHEGHPGQRHWSCCGSVQEHSDCAGAWKKAGKGGNSGPFNGLRWTCAVGGGTHPNPEKAPPFGEKAPLLVLFSCGRRELCVSRLWPEFTEGRQAYVNGAVTRNGCRLDS</sequence>
<organism>
    <name type="scientific">Culex quinquefasciatus</name>
    <name type="common">Southern house mosquito</name>
    <name type="synonym">Culex pungens</name>
    <dbReference type="NCBI Taxonomy" id="7176"/>
    <lineage>
        <taxon>Eukaryota</taxon>
        <taxon>Metazoa</taxon>
        <taxon>Ecdysozoa</taxon>
        <taxon>Arthropoda</taxon>
        <taxon>Hexapoda</taxon>
        <taxon>Insecta</taxon>
        <taxon>Pterygota</taxon>
        <taxon>Neoptera</taxon>
        <taxon>Endopterygota</taxon>
        <taxon>Diptera</taxon>
        <taxon>Nematocera</taxon>
        <taxon>Culicoidea</taxon>
        <taxon>Culicidae</taxon>
        <taxon>Culicinae</taxon>
        <taxon>Culicini</taxon>
        <taxon>Culex</taxon>
        <taxon>Culex</taxon>
    </lineage>
</organism>
<dbReference type="KEGG" id="cqu:CpipJ_CPIJ014458"/>
<evidence type="ECO:0000313" key="2">
    <source>
        <dbReference type="EMBL" id="EDS40934.1"/>
    </source>
</evidence>
<dbReference type="PROSITE" id="PS50194">
    <property type="entry name" value="FILAMIN_REPEAT"/>
    <property type="match status" value="1"/>
</dbReference>
<accession>B0X5J7</accession>
<evidence type="ECO:0000313" key="4">
    <source>
        <dbReference type="Proteomes" id="UP000002320"/>
    </source>
</evidence>
<dbReference type="InterPro" id="IPR014756">
    <property type="entry name" value="Ig_E-set"/>
</dbReference>
<proteinExistence type="predicted"/>
<dbReference type="STRING" id="7176.B0X5J7"/>
<dbReference type="Proteomes" id="UP000002320">
    <property type="component" value="Unassembled WGS sequence"/>
</dbReference>
<dbReference type="InParanoid" id="B0X5J7"/>
<name>B0X5J7_CULQU</name>
<dbReference type="HOGENOM" id="CLU_071138_0_0_1"/>
<dbReference type="InterPro" id="IPR001298">
    <property type="entry name" value="Filamin/ABP280_rpt"/>
</dbReference>
<dbReference type="SMART" id="SM00557">
    <property type="entry name" value="IG_FLMN"/>
    <property type="match status" value="1"/>
</dbReference>
<dbReference type="EMBL" id="DS232382">
    <property type="protein sequence ID" value="EDS40934.1"/>
    <property type="molecule type" value="Genomic_DNA"/>
</dbReference>
<dbReference type="eggNOG" id="KOG2177">
    <property type="taxonomic scope" value="Eukaryota"/>
</dbReference>
<reference evidence="3" key="2">
    <citation type="submission" date="2021-02" db="UniProtKB">
        <authorList>
            <consortium name="EnsemblMetazoa"/>
        </authorList>
    </citation>
    <scope>IDENTIFICATION</scope>
    <source>
        <strain evidence="3">JHB</strain>
    </source>
</reference>
<feature type="repeat" description="Filamin" evidence="1">
    <location>
        <begin position="132"/>
        <end position="187"/>
    </location>
</feature>
<keyword evidence="4" id="KW-1185">Reference proteome</keyword>
<dbReference type="OMA" id="WPEFTEG"/>
<dbReference type="SUPFAM" id="SSF81296">
    <property type="entry name" value="E set domains"/>
    <property type="match status" value="1"/>
</dbReference>
<evidence type="ECO:0000313" key="3">
    <source>
        <dbReference type="EnsemblMetazoa" id="CPIJ014458-PA"/>
    </source>
</evidence>
<dbReference type="VEuPathDB" id="VectorBase:CPIJ014458"/>
<protein>
    <submittedName>
        <fullName evidence="2 3">Tripartite motif protein 45</fullName>
    </submittedName>
</protein>
<dbReference type="InterPro" id="IPR017868">
    <property type="entry name" value="Filamin/ABP280_repeat-like"/>
</dbReference>
<dbReference type="InterPro" id="IPR013783">
    <property type="entry name" value="Ig-like_fold"/>
</dbReference>
<dbReference type="Gene3D" id="2.60.40.10">
    <property type="entry name" value="Immunoglobulins"/>
    <property type="match status" value="1"/>
</dbReference>
<reference evidence="2" key="1">
    <citation type="submission" date="2007-03" db="EMBL/GenBank/DDBJ databases">
        <title>Annotation of Culex pipiens quinquefasciatus.</title>
        <authorList>
            <consortium name="The Broad Institute Genome Sequencing Platform"/>
            <person name="Atkinson P.W."/>
            <person name="Hemingway J."/>
            <person name="Christensen B.M."/>
            <person name="Higgs S."/>
            <person name="Kodira C."/>
            <person name="Hannick L."/>
            <person name="Megy K."/>
            <person name="O'Leary S."/>
            <person name="Pearson M."/>
            <person name="Haas B.J."/>
            <person name="Mauceli E."/>
            <person name="Wortman J.R."/>
            <person name="Lee N.H."/>
            <person name="Guigo R."/>
            <person name="Stanke M."/>
            <person name="Alvarado L."/>
            <person name="Amedeo P."/>
            <person name="Antoine C.H."/>
            <person name="Arensburger P."/>
            <person name="Bidwell S.L."/>
            <person name="Crawford M."/>
            <person name="Camaro F."/>
            <person name="Devon K."/>
            <person name="Engels R."/>
            <person name="Hammond M."/>
            <person name="Howarth C."/>
            <person name="Koehrsen M."/>
            <person name="Lawson D."/>
            <person name="Montgomery P."/>
            <person name="Nene V."/>
            <person name="Nusbaum C."/>
            <person name="Puiu D."/>
            <person name="Romero-Severson J."/>
            <person name="Severson D.W."/>
            <person name="Shumway M."/>
            <person name="Sisk P."/>
            <person name="Stolte C."/>
            <person name="Zeng Q."/>
            <person name="Eisenstadt E."/>
            <person name="Fraser-Liggett C."/>
            <person name="Strausberg R."/>
            <person name="Galagan J."/>
            <person name="Birren B."/>
            <person name="Collins F.H."/>
        </authorList>
    </citation>
    <scope>NUCLEOTIDE SEQUENCE [LARGE SCALE GENOMIC DNA]</scope>
    <source>
        <strain evidence="2">JHB</strain>
    </source>
</reference>
<evidence type="ECO:0000256" key="1">
    <source>
        <dbReference type="PROSITE-ProRule" id="PRU00087"/>
    </source>
</evidence>
<dbReference type="AlphaFoldDB" id="B0X5J7"/>